<dbReference type="HOGENOM" id="CLU_120363_0_0_11"/>
<sequence>MADGVLTGHDVFCSVDIAGHRNNVGITSVGGTGVGGLNVWRNSLPAEQMPCGEVVVLDGVPFEFPTAGSGEPDNVRGDGQLLELPAGYYDWVHLLACGERRVEDELALYFTDGSIDFEHVRVSDFWAAEPVFGETSALRSTVMHYPQHVQPRVPGIIWAQRVPVPRRAELKAVRLPRNVALHVFALTAQRATGAWS</sequence>
<evidence type="ECO:0000313" key="2">
    <source>
        <dbReference type="Proteomes" id="UP000006281"/>
    </source>
</evidence>
<dbReference type="Proteomes" id="UP000006281">
    <property type="component" value="Chromosome"/>
</dbReference>
<dbReference type="PATRIC" id="fig|1179773.3.peg.5721"/>
<name>K0JYB8_SACES</name>
<reference evidence="1 2" key="1">
    <citation type="journal article" date="2012" name="BMC Genomics">
        <title>Complete genome sequence of Saccharothrix espanaensis DSM 44229T and comparison to the other completely sequenced Pseudonocardiaceae.</title>
        <authorList>
            <person name="Strobel T."/>
            <person name="Al-Dilaimi A."/>
            <person name="Blom J."/>
            <person name="Gessner A."/>
            <person name="Kalinowski J."/>
            <person name="Luzhetska M."/>
            <person name="Puhler A."/>
            <person name="Szczepanowski R."/>
            <person name="Bechthold A."/>
            <person name="Ruckert C."/>
        </authorList>
    </citation>
    <scope>NUCLEOTIDE SEQUENCE [LARGE SCALE GENOMIC DNA]</scope>
    <source>
        <strain evidence="2">ATCC 51144 / DSM 44229 / JCM 9112 / NBRC 15066 / NRRL 15764</strain>
    </source>
</reference>
<dbReference type="OrthoDB" id="4168016at2"/>
<dbReference type="AlphaFoldDB" id="K0JYB8"/>
<organism evidence="1 2">
    <name type="scientific">Saccharothrix espanaensis (strain ATCC 51144 / DSM 44229 / JCM 9112 / NBRC 15066 / NRRL 15764)</name>
    <dbReference type="NCBI Taxonomy" id="1179773"/>
    <lineage>
        <taxon>Bacteria</taxon>
        <taxon>Bacillati</taxon>
        <taxon>Actinomycetota</taxon>
        <taxon>Actinomycetes</taxon>
        <taxon>Pseudonocardiales</taxon>
        <taxon>Pseudonocardiaceae</taxon>
        <taxon>Saccharothrix</taxon>
    </lineage>
</organism>
<dbReference type="STRING" id="1179773.BN6_56810"/>
<protein>
    <submittedName>
        <fullName evidence="1">Uncharacterized protein</fullName>
    </submittedName>
</protein>
<keyword evidence="2" id="KW-1185">Reference proteome</keyword>
<accession>K0JYB8</accession>
<dbReference type="eggNOG" id="COG1470">
    <property type="taxonomic scope" value="Bacteria"/>
</dbReference>
<gene>
    <name evidence="1" type="ordered locus">BN6_56810</name>
</gene>
<dbReference type="EMBL" id="HE804045">
    <property type="protein sequence ID" value="CCH32940.1"/>
    <property type="molecule type" value="Genomic_DNA"/>
</dbReference>
<proteinExistence type="predicted"/>
<evidence type="ECO:0000313" key="1">
    <source>
        <dbReference type="EMBL" id="CCH32940.1"/>
    </source>
</evidence>
<dbReference type="RefSeq" id="WP_015103052.1">
    <property type="nucleotide sequence ID" value="NC_019673.1"/>
</dbReference>
<dbReference type="KEGG" id="sesp:BN6_56810"/>
<dbReference type="BioCyc" id="SESP1179773:BN6_RS27380-MONOMER"/>